<dbReference type="InterPro" id="IPR011701">
    <property type="entry name" value="MFS"/>
</dbReference>
<dbReference type="PANTHER" id="PTHR45757">
    <property type="entry name" value="PROTEIN CBG23364-RELATED"/>
    <property type="match status" value="1"/>
</dbReference>
<dbReference type="GO" id="GO:0016020">
    <property type="term" value="C:membrane"/>
    <property type="evidence" value="ECO:0007669"/>
    <property type="project" value="TreeGrafter"/>
</dbReference>
<organism evidence="2 3">
    <name type="scientific">Diploscapter pachys</name>
    <dbReference type="NCBI Taxonomy" id="2018661"/>
    <lineage>
        <taxon>Eukaryota</taxon>
        <taxon>Metazoa</taxon>
        <taxon>Ecdysozoa</taxon>
        <taxon>Nematoda</taxon>
        <taxon>Chromadorea</taxon>
        <taxon>Rhabditida</taxon>
        <taxon>Rhabditina</taxon>
        <taxon>Rhabditomorpha</taxon>
        <taxon>Rhabditoidea</taxon>
        <taxon>Rhabditidae</taxon>
        <taxon>Diploscapter</taxon>
    </lineage>
</organism>
<dbReference type="OrthoDB" id="2985014at2759"/>
<gene>
    <name evidence="2" type="ORF">WR25_05668</name>
</gene>
<dbReference type="EMBL" id="LIAE01006739">
    <property type="protein sequence ID" value="PAV85747.1"/>
    <property type="molecule type" value="Genomic_DNA"/>
</dbReference>
<dbReference type="PANTHER" id="PTHR45757:SF15">
    <property type="entry name" value="MFS DOMAIN-CONTAINING PROTEIN"/>
    <property type="match status" value="1"/>
</dbReference>
<accession>A0A2A2LI74</accession>
<reference evidence="2 3" key="1">
    <citation type="journal article" date="2017" name="Curr. Biol.">
        <title>Genome architecture and evolution of a unichromosomal asexual nematode.</title>
        <authorList>
            <person name="Fradin H."/>
            <person name="Zegar C."/>
            <person name="Gutwein M."/>
            <person name="Lucas J."/>
            <person name="Kovtun M."/>
            <person name="Corcoran D."/>
            <person name="Baugh L.R."/>
            <person name="Kiontke K."/>
            <person name="Gunsalus K."/>
            <person name="Fitch D.H."/>
            <person name="Piano F."/>
        </authorList>
    </citation>
    <scope>NUCLEOTIDE SEQUENCE [LARGE SCALE GENOMIC DNA]</scope>
    <source>
        <strain evidence="2">PF1309</strain>
    </source>
</reference>
<proteinExistence type="predicted"/>
<evidence type="ECO:0008006" key="4">
    <source>
        <dbReference type="Google" id="ProtNLM"/>
    </source>
</evidence>
<feature type="transmembrane region" description="Helical" evidence="1">
    <location>
        <begin position="20"/>
        <end position="40"/>
    </location>
</feature>
<feature type="transmembrane region" description="Helical" evidence="1">
    <location>
        <begin position="181"/>
        <end position="200"/>
    </location>
</feature>
<keyword evidence="1" id="KW-0472">Membrane</keyword>
<comment type="caution">
    <text evidence="2">The sequence shown here is derived from an EMBL/GenBank/DDBJ whole genome shotgun (WGS) entry which is preliminary data.</text>
</comment>
<keyword evidence="1" id="KW-1133">Transmembrane helix</keyword>
<evidence type="ECO:0000313" key="2">
    <source>
        <dbReference type="EMBL" id="PAV85747.1"/>
    </source>
</evidence>
<dbReference type="AlphaFoldDB" id="A0A2A2LI74"/>
<feature type="transmembrane region" description="Helical" evidence="1">
    <location>
        <begin position="79"/>
        <end position="102"/>
    </location>
</feature>
<keyword evidence="1" id="KW-0812">Transmembrane</keyword>
<dbReference type="SUPFAM" id="SSF103473">
    <property type="entry name" value="MFS general substrate transporter"/>
    <property type="match status" value="1"/>
</dbReference>
<protein>
    <recommendedName>
        <fullName evidence="4">Major facilitator superfamily (MFS) profile domain-containing protein</fullName>
    </recommendedName>
</protein>
<feature type="transmembrane region" description="Helical" evidence="1">
    <location>
        <begin position="212"/>
        <end position="237"/>
    </location>
</feature>
<dbReference type="Pfam" id="PF07690">
    <property type="entry name" value="MFS_1"/>
    <property type="match status" value="1"/>
</dbReference>
<sequence>MCVGPLPLYYVYKFDTSWEWTYYVIGFGSLVTSIAFSLTYHDDLTKNKYLTEEERQQIIEGKTEKEQSKHKEPVPHSDLLTDIAIWSCLILFIAYYIGMINYQLYSPTFIKETLGYTIRETGYFSAIPNILGIIIKIGLGKLIDCDFGLSNKWRLATPLIVLEAISALSLFLAGFSDNRVASLIFLMTFASMHFFVPVICSRTIQMIGAQHAHFAMNVNMVIAGGIQIVVPMLVVLIVPDNTREQWSHLFYLITGMIVVTCALYLFGTDATPAEWTKSVDQRAEFEKKFENFPRITIKTK</sequence>
<evidence type="ECO:0000256" key="1">
    <source>
        <dbReference type="SAM" id="Phobius"/>
    </source>
</evidence>
<dbReference type="Gene3D" id="1.20.1250.20">
    <property type="entry name" value="MFS general substrate transporter like domains"/>
    <property type="match status" value="1"/>
</dbReference>
<name>A0A2A2LI74_9BILA</name>
<dbReference type="STRING" id="2018661.A0A2A2LI74"/>
<feature type="transmembrane region" description="Helical" evidence="1">
    <location>
        <begin position="122"/>
        <end position="143"/>
    </location>
</feature>
<feature type="transmembrane region" description="Helical" evidence="1">
    <location>
        <begin position="249"/>
        <end position="267"/>
    </location>
</feature>
<dbReference type="InterPro" id="IPR036259">
    <property type="entry name" value="MFS_trans_sf"/>
</dbReference>
<dbReference type="GO" id="GO:0022857">
    <property type="term" value="F:transmembrane transporter activity"/>
    <property type="evidence" value="ECO:0007669"/>
    <property type="project" value="InterPro"/>
</dbReference>
<evidence type="ECO:0000313" key="3">
    <source>
        <dbReference type="Proteomes" id="UP000218231"/>
    </source>
</evidence>
<keyword evidence="3" id="KW-1185">Reference proteome</keyword>
<feature type="transmembrane region" description="Helical" evidence="1">
    <location>
        <begin position="155"/>
        <end position="175"/>
    </location>
</feature>
<dbReference type="Proteomes" id="UP000218231">
    <property type="component" value="Unassembled WGS sequence"/>
</dbReference>